<dbReference type="EMBL" id="CP012333">
    <property type="protein sequence ID" value="AKU94624.1"/>
    <property type="molecule type" value="Genomic_DNA"/>
</dbReference>
<dbReference type="AlphaFoldDB" id="A0A0K1PND8"/>
<dbReference type="Proteomes" id="UP000064967">
    <property type="component" value="Chromosome"/>
</dbReference>
<proteinExistence type="predicted"/>
<evidence type="ECO:0000313" key="1">
    <source>
        <dbReference type="EMBL" id="AKU94624.1"/>
    </source>
</evidence>
<evidence type="ECO:0000313" key="2">
    <source>
        <dbReference type="Proteomes" id="UP000064967"/>
    </source>
</evidence>
<dbReference type="STRING" id="1391654.AKJ09_01288"/>
<accession>A0A0K1PND8</accession>
<dbReference type="KEGG" id="llu:AKJ09_01288"/>
<gene>
    <name evidence="1" type="ORF">AKJ09_01288</name>
</gene>
<dbReference type="RefSeq" id="WP_146646188.1">
    <property type="nucleotide sequence ID" value="NZ_CP012333.1"/>
</dbReference>
<name>A0A0K1PND8_9BACT</name>
<reference evidence="1 2" key="1">
    <citation type="submission" date="2015-08" db="EMBL/GenBank/DDBJ databases">
        <authorList>
            <person name="Babu N.S."/>
            <person name="Beckwith C.J."/>
            <person name="Beseler K.G."/>
            <person name="Brison A."/>
            <person name="Carone J.V."/>
            <person name="Caskin T.P."/>
            <person name="Diamond M."/>
            <person name="Durham M.E."/>
            <person name="Foxe J.M."/>
            <person name="Go M."/>
            <person name="Henderson B.A."/>
            <person name="Jones I.B."/>
            <person name="McGettigan J.A."/>
            <person name="Micheletti S.J."/>
            <person name="Nasrallah M.E."/>
            <person name="Ortiz D."/>
            <person name="Piller C.R."/>
            <person name="Privatt S.R."/>
            <person name="Schneider S.L."/>
            <person name="Sharp S."/>
            <person name="Smith T.C."/>
            <person name="Stanton J.D."/>
            <person name="Ullery H.E."/>
            <person name="Wilson R.J."/>
            <person name="Serrano M.G."/>
            <person name="Buck G."/>
            <person name="Lee V."/>
            <person name="Wang Y."/>
            <person name="Carvalho R."/>
            <person name="Voegtly L."/>
            <person name="Shi R."/>
            <person name="Duckworth R."/>
            <person name="Johnson A."/>
            <person name="Loviza R."/>
            <person name="Walstead R."/>
            <person name="Shah Z."/>
            <person name="Kiflezghi M."/>
            <person name="Wade K."/>
            <person name="Ball S.L."/>
            <person name="Bradley K.W."/>
            <person name="Asai D.J."/>
            <person name="Bowman C.A."/>
            <person name="Russell D.A."/>
            <person name="Pope W.H."/>
            <person name="Jacobs-Sera D."/>
            <person name="Hendrix R.W."/>
            <person name="Hatfull G.F."/>
        </authorList>
    </citation>
    <scope>NUCLEOTIDE SEQUENCE [LARGE SCALE GENOMIC DNA]</scope>
    <source>
        <strain evidence="1 2">DSM 27648</strain>
    </source>
</reference>
<organism evidence="1 2">
    <name type="scientific">Labilithrix luteola</name>
    <dbReference type="NCBI Taxonomy" id="1391654"/>
    <lineage>
        <taxon>Bacteria</taxon>
        <taxon>Pseudomonadati</taxon>
        <taxon>Myxococcota</taxon>
        <taxon>Polyangia</taxon>
        <taxon>Polyangiales</taxon>
        <taxon>Labilitrichaceae</taxon>
        <taxon>Labilithrix</taxon>
    </lineage>
</organism>
<sequence length="94" mass="9952">MTFACGKPMPKTPVDACTAKCEEMASRQCSPAECARGCEFILDRLVEGESKNVLACVARTDRRCGDVLWAHCATHIGPHADGGPPGPPPPADDE</sequence>
<keyword evidence="2" id="KW-1185">Reference proteome</keyword>
<protein>
    <submittedName>
        <fullName evidence="1">Uncharacterized protein</fullName>
    </submittedName>
</protein>